<reference evidence="1" key="1">
    <citation type="submission" date="2020-10" db="EMBL/GenBank/DDBJ databases">
        <authorList>
            <person name="Gilroy R."/>
        </authorList>
    </citation>
    <scope>NUCLEOTIDE SEQUENCE</scope>
    <source>
        <strain evidence="1">ChiHecec2B26-709</strain>
    </source>
</reference>
<evidence type="ECO:0000313" key="1">
    <source>
        <dbReference type="EMBL" id="HIT47580.1"/>
    </source>
</evidence>
<organism evidence="1 2">
    <name type="scientific">Candidatus Cryptobacteroides merdipullorum</name>
    <dbReference type="NCBI Taxonomy" id="2840771"/>
    <lineage>
        <taxon>Bacteria</taxon>
        <taxon>Pseudomonadati</taxon>
        <taxon>Bacteroidota</taxon>
        <taxon>Bacteroidia</taxon>
        <taxon>Bacteroidales</taxon>
        <taxon>Candidatus Cryptobacteroides</taxon>
    </lineage>
</organism>
<gene>
    <name evidence="1" type="ORF">IAC35_06955</name>
</gene>
<reference evidence="1" key="2">
    <citation type="journal article" date="2021" name="PeerJ">
        <title>Extensive microbial diversity within the chicken gut microbiome revealed by metagenomics and culture.</title>
        <authorList>
            <person name="Gilroy R."/>
            <person name="Ravi A."/>
            <person name="Getino M."/>
            <person name="Pursley I."/>
            <person name="Horton D.L."/>
            <person name="Alikhan N.F."/>
            <person name="Baker D."/>
            <person name="Gharbi K."/>
            <person name="Hall N."/>
            <person name="Watson M."/>
            <person name="Adriaenssens E.M."/>
            <person name="Foster-Nyarko E."/>
            <person name="Jarju S."/>
            <person name="Secka A."/>
            <person name="Antonio M."/>
            <person name="Oren A."/>
            <person name="Chaudhuri R.R."/>
            <person name="La Ragione R."/>
            <person name="Hildebrand F."/>
            <person name="Pallen M.J."/>
        </authorList>
    </citation>
    <scope>NUCLEOTIDE SEQUENCE</scope>
    <source>
        <strain evidence="1">ChiHecec2B26-709</strain>
    </source>
</reference>
<dbReference type="Proteomes" id="UP000886881">
    <property type="component" value="Unassembled WGS sequence"/>
</dbReference>
<evidence type="ECO:0000313" key="2">
    <source>
        <dbReference type="Proteomes" id="UP000886881"/>
    </source>
</evidence>
<dbReference type="AlphaFoldDB" id="A0A9D1GNT6"/>
<proteinExistence type="predicted"/>
<sequence length="56" mass="5916">MNGKTPSMAGCCGQVWAETAYGRCDGTSRAVHGGAALEATGGAWWRKVICRWREGG</sequence>
<protein>
    <submittedName>
        <fullName evidence="1">Uncharacterized protein</fullName>
    </submittedName>
</protein>
<name>A0A9D1GNT6_9BACT</name>
<comment type="caution">
    <text evidence="1">The sequence shown here is derived from an EMBL/GenBank/DDBJ whole genome shotgun (WGS) entry which is preliminary data.</text>
</comment>
<dbReference type="EMBL" id="DVLC01000125">
    <property type="protein sequence ID" value="HIT47580.1"/>
    <property type="molecule type" value="Genomic_DNA"/>
</dbReference>
<accession>A0A9D1GNT6</accession>